<dbReference type="InterPro" id="IPR019734">
    <property type="entry name" value="TPR_rpt"/>
</dbReference>
<dbReference type="SMART" id="SM00028">
    <property type="entry name" value="TPR"/>
    <property type="match status" value="3"/>
</dbReference>
<dbReference type="Gene3D" id="1.25.40.10">
    <property type="entry name" value="Tetratricopeptide repeat domain"/>
    <property type="match status" value="1"/>
</dbReference>
<evidence type="ECO:0000313" key="2">
    <source>
        <dbReference type="EMBL" id="SIO42006.1"/>
    </source>
</evidence>
<dbReference type="InterPro" id="IPR011990">
    <property type="entry name" value="TPR-like_helical_dom_sf"/>
</dbReference>
<dbReference type="RefSeq" id="WP_074241098.1">
    <property type="nucleotide sequence ID" value="NZ_FSRA01000002.1"/>
</dbReference>
<dbReference type="AlphaFoldDB" id="A0A1N6JD17"/>
<dbReference type="EMBL" id="FSRA01000002">
    <property type="protein sequence ID" value="SIO42006.1"/>
    <property type="molecule type" value="Genomic_DNA"/>
</dbReference>
<dbReference type="Proteomes" id="UP000185003">
    <property type="component" value="Unassembled WGS sequence"/>
</dbReference>
<evidence type="ECO:0000256" key="1">
    <source>
        <dbReference type="SAM" id="Phobius"/>
    </source>
</evidence>
<keyword evidence="1" id="KW-0812">Transmembrane</keyword>
<protein>
    <submittedName>
        <fullName evidence="2">Uncharacterized protein</fullName>
    </submittedName>
</protein>
<dbReference type="InterPro" id="IPR014562">
    <property type="entry name" value="UCP030959_TPR_rpt-cont"/>
</dbReference>
<keyword evidence="1" id="KW-1133">Transmembrane helix</keyword>
<reference evidence="2 3" key="1">
    <citation type="submission" date="2016-11" db="EMBL/GenBank/DDBJ databases">
        <authorList>
            <person name="Jaros S."/>
            <person name="Januszkiewicz K."/>
            <person name="Wedrychowicz H."/>
        </authorList>
    </citation>
    <scope>NUCLEOTIDE SEQUENCE [LARGE SCALE GENOMIC DNA]</scope>
    <source>
        <strain evidence="2 3">DSM 24787</strain>
    </source>
</reference>
<organism evidence="2 3">
    <name type="scientific">Chitinophaga niabensis</name>
    <dbReference type="NCBI Taxonomy" id="536979"/>
    <lineage>
        <taxon>Bacteria</taxon>
        <taxon>Pseudomonadati</taxon>
        <taxon>Bacteroidota</taxon>
        <taxon>Chitinophagia</taxon>
        <taxon>Chitinophagales</taxon>
        <taxon>Chitinophagaceae</taxon>
        <taxon>Chitinophaga</taxon>
    </lineage>
</organism>
<accession>A0A1N6JD17</accession>
<dbReference type="SUPFAM" id="SSF48452">
    <property type="entry name" value="TPR-like"/>
    <property type="match status" value="1"/>
</dbReference>
<evidence type="ECO:0000313" key="3">
    <source>
        <dbReference type="Proteomes" id="UP000185003"/>
    </source>
</evidence>
<dbReference type="Pfam" id="PF13432">
    <property type="entry name" value="TPR_16"/>
    <property type="match status" value="1"/>
</dbReference>
<dbReference type="Pfam" id="PF14559">
    <property type="entry name" value="TPR_19"/>
    <property type="match status" value="1"/>
</dbReference>
<dbReference type="OrthoDB" id="794036at2"/>
<gene>
    <name evidence="2" type="ORF">SAMN04488055_3863</name>
</gene>
<dbReference type="STRING" id="536979.SAMN04488055_3863"/>
<keyword evidence="3" id="KW-1185">Reference proteome</keyword>
<name>A0A1N6JD17_9BACT</name>
<feature type="transmembrane region" description="Helical" evidence="1">
    <location>
        <begin position="32"/>
        <end position="49"/>
    </location>
</feature>
<sequence>MPFLWWNNSYYLILVLQGICIFHAIKTGRRDWIFIILFVPLIGCGIYIIREILPEINSGDFWNNLQRIFFPGARIRDLERRVRISDTITNKMNLAEEYMLSKQYDKAIALTQSCIAQRPNDQGILLTLAKIQFHSGRFAESAANFQKVLSIKNRVNNPIDELLYAQALEKSGEKERAEEEYVRIIRLHHSLEGRYRLGLFLKEQQRTQEAREQFQAAVDEIELHPRYVRRLHAQWARLSKRELSSL</sequence>
<feature type="transmembrane region" description="Helical" evidence="1">
    <location>
        <begin position="6"/>
        <end position="25"/>
    </location>
</feature>
<dbReference type="PIRSF" id="PIRSF030959">
    <property type="entry name" value="UCP030959"/>
    <property type="match status" value="1"/>
</dbReference>
<keyword evidence="1" id="KW-0472">Membrane</keyword>
<proteinExistence type="predicted"/>